<proteinExistence type="predicted"/>
<accession>A0AAD9WIK6</accession>
<sequence>MELLSYLIFSRHMLNGSNKNDVKLSSDSLQLRSRLEPTTRALESFGMQSFTCRKKKRVGSSVREGKKYPYFFALTFGPSFPNNIGFFEIFFFFDKQF</sequence>
<gene>
    <name evidence="1" type="ORF">EUGRSUZ_L03037</name>
</gene>
<keyword evidence="2" id="KW-1185">Reference proteome</keyword>
<evidence type="ECO:0000313" key="2">
    <source>
        <dbReference type="Proteomes" id="UP000030711"/>
    </source>
</evidence>
<dbReference type="AlphaFoldDB" id="A0AAD9WIK6"/>
<dbReference type="Proteomes" id="UP000030711">
    <property type="component" value="Unassembled WGS sequence"/>
</dbReference>
<comment type="caution">
    <text evidence="1">The sequence shown here is derived from an EMBL/GenBank/DDBJ whole genome shotgun (WGS) entry which is preliminary data.</text>
</comment>
<reference evidence="1 2" key="1">
    <citation type="journal article" date="2014" name="Nature">
        <title>The genome of Eucalyptus grandis.</title>
        <authorList>
            <person name="Myburg A.A."/>
            <person name="Grattapaglia D."/>
            <person name="Tuskan G.A."/>
            <person name="Hellsten U."/>
            <person name="Hayes R.D."/>
            <person name="Grimwood J."/>
            <person name="Jenkins J."/>
            <person name="Lindquist E."/>
            <person name="Tice H."/>
            <person name="Bauer D."/>
            <person name="Goodstein D.M."/>
            <person name="Dubchak I."/>
            <person name="Poliakov A."/>
            <person name="Mizrachi E."/>
            <person name="Kullan A.R."/>
            <person name="Hussey S.G."/>
            <person name="Pinard D."/>
            <person name="van der Merwe K."/>
            <person name="Singh P."/>
            <person name="van Jaarsveld I."/>
            <person name="Silva-Junior O.B."/>
            <person name="Togawa R.C."/>
            <person name="Pappas M.R."/>
            <person name="Faria D.A."/>
            <person name="Sansaloni C.P."/>
            <person name="Petroli C.D."/>
            <person name="Yang X."/>
            <person name="Ranjan P."/>
            <person name="Tschaplinski T.J."/>
            <person name="Ye C.Y."/>
            <person name="Li T."/>
            <person name="Sterck L."/>
            <person name="Vanneste K."/>
            <person name="Murat F."/>
            <person name="Soler M."/>
            <person name="Clemente H.S."/>
            <person name="Saidi N."/>
            <person name="Cassan-Wang H."/>
            <person name="Dunand C."/>
            <person name="Hefer C.A."/>
            <person name="Bornberg-Bauer E."/>
            <person name="Kersting A.R."/>
            <person name="Vining K."/>
            <person name="Amarasinghe V."/>
            <person name="Ranik M."/>
            <person name="Naithani S."/>
            <person name="Elser J."/>
            <person name="Boyd A.E."/>
            <person name="Liston A."/>
            <person name="Spatafora J.W."/>
            <person name="Dharmwardhana P."/>
            <person name="Raja R."/>
            <person name="Sullivan C."/>
            <person name="Romanel E."/>
            <person name="Alves-Ferreira M."/>
            <person name="Kulheim C."/>
            <person name="Foley W."/>
            <person name="Carocha V."/>
            <person name="Paiva J."/>
            <person name="Kudrna D."/>
            <person name="Brommonschenkel S.H."/>
            <person name="Pasquali G."/>
            <person name="Byrne M."/>
            <person name="Rigault P."/>
            <person name="Tibbits J."/>
            <person name="Spokevicius A."/>
            <person name="Jones R.C."/>
            <person name="Steane D.A."/>
            <person name="Vaillancourt R.E."/>
            <person name="Potts B.M."/>
            <person name="Joubert F."/>
            <person name="Barry K."/>
            <person name="Pappas G.J."/>
            <person name="Strauss S.H."/>
            <person name="Jaiswal P."/>
            <person name="Grima-Pettenati J."/>
            <person name="Salse J."/>
            <person name="Van de Peer Y."/>
            <person name="Rokhsar D.S."/>
            <person name="Schmutz J."/>
        </authorList>
    </citation>
    <scope>NUCLEOTIDE SEQUENCE [LARGE SCALE GENOMIC DNA]</scope>
    <source>
        <strain evidence="2">cv. BRASUZ1</strain>
        <tissue evidence="1">Leaf extractions</tissue>
    </source>
</reference>
<evidence type="ECO:0000313" key="1">
    <source>
        <dbReference type="EMBL" id="KAK2631353.1"/>
    </source>
</evidence>
<organism evidence="1 2">
    <name type="scientific">Eucalyptus grandis</name>
    <name type="common">Flooded gum</name>
    <dbReference type="NCBI Taxonomy" id="71139"/>
    <lineage>
        <taxon>Eukaryota</taxon>
        <taxon>Viridiplantae</taxon>
        <taxon>Streptophyta</taxon>
        <taxon>Embryophyta</taxon>
        <taxon>Tracheophyta</taxon>
        <taxon>Spermatophyta</taxon>
        <taxon>Magnoliopsida</taxon>
        <taxon>eudicotyledons</taxon>
        <taxon>Gunneridae</taxon>
        <taxon>Pentapetalae</taxon>
        <taxon>rosids</taxon>
        <taxon>malvids</taxon>
        <taxon>Myrtales</taxon>
        <taxon>Myrtaceae</taxon>
        <taxon>Myrtoideae</taxon>
        <taxon>Eucalypteae</taxon>
        <taxon>Eucalyptus</taxon>
    </lineage>
</organism>
<name>A0AAD9WIK6_EUCGR</name>
<protein>
    <submittedName>
        <fullName evidence="1">Uncharacterized protein</fullName>
    </submittedName>
</protein>
<dbReference type="EMBL" id="MU850056">
    <property type="protein sequence ID" value="KAK2631353.1"/>
    <property type="molecule type" value="Genomic_DNA"/>
</dbReference>